<dbReference type="GO" id="GO:0070180">
    <property type="term" value="F:large ribosomal subunit rRNA binding"/>
    <property type="evidence" value="ECO:0007669"/>
    <property type="project" value="TreeGrafter"/>
</dbReference>
<proteinExistence type="inferred from homology"/>
<protein>
    <recommendedName>
        <fullName evidence="4">Large ribosomal subunit protein uL11 C-terminal domain-containing protein</fullName>
    </recommendedName>
</protein>
<keyword evidence="2" id="KW-0689">Ribosomal protein</keyword>
<keyword evidence="3" id="KW-0687">Ribonucleoprotein</keyword>
<dbReference type="GO" id="GO:0022625">
    <property type="term" value="C:cytosolic large ribosomal subunit"/>
    <property type="evidence" value="ECO:0007669"/>
    <property type="project" value="TreeGrafter"/>
</dbReference>
<dbReference type="SUPFAM" id="SSF46906">
    <property type="entry name" value="Ribosomal protein L11, C-terminal domain"/>
    <property type="match status" value="1"/>
</dbReference>
<dbReference type="GO" id="GO:0003735">
    <property type="term" value="F:structural constituent of ribosome"/>
    <property type="evidence" value="ECO:0007669"/>
    <property type="project" value="InterPro"/>
</dbReference>
<dbReference type="Pfam" id="PF00298">
    <property type="entry name" value="Ribosomal_L11"/>
    <property type="match status" value="1"/>
</dbReference>
<feature type="domain" description="Large ribosomal subunit protein uL11 C-terminal" evidence="4">
    <location>
        <begin position="2"/>
        <end position="49"/>
    </location>
</feature>
<keyword evidence="6" id="KW-1185">Reference proteome</keyword>
<comment type="similarity">
    <text evidence="1">Belongs to the universal ribosomal protein uL11 family.</text>
</comment>
<dbReference type="InterPro" id="IPR000911">
    <property type="entry name" value="Ribosomal_uL11"/>
</dbReference>
<sequence length="69" mass="7767">MVPPTAALVIKALKEPKCDRKKMKNIKEPERHNGNISLDDVIEIAKRMQWLCGGGVGWWLLVVTVVVGW</sequence>
<organism evidence="5 6">
    <name type="scientific">Lithocarpus litseifolius</name>
    <dbReference type="NCBI Taxonomy" id="425828"/>
    <lineage>
        <taxon>Eukaryota</taxon>
        <taxon>Viridiplantae</taxon>
        <taxon>Streptophyta</taxon>
        <taxon>Embryophyta</taxon>
        <taxon>Tracheophyta</taxon>
        <taxon>Spermatophyta</taxon>
        <taxon>Magnoliopsida</taxon>
        <taxon>eudicotyledons</taxon>
        <taxon>Gunneridae</taxon>
        <taxon>Pentapetalae</taxon>
        <taxon>rosids</taxon>
        <taxon>fabids</taxon>
        <taxon>Fagales</taxon>
        <taxon>Fagaceae</taxon>
        <taxon>Lithocarpus</taxon>
    </lineage>
</organism>
<gene>
    <name evidence="5" type="ORF">SO802_014629</name>
</gene>
<dbReference type="Proteomes" id="UP001459277">
    <property type="component" value="Unassembled WGS sequence"/>
</dbReference>
<reference evidence="5 6" key="1">
    <citation type="submission" date="2024-01" db="EMBL/GenBank/DDBJ databases">
        <title>A telomere-to-telomere, gap-free genome of sweet tea (Lithocarpus litseifolius).</title>
        <authorList>
            <person name="Zhou J."/>
        </authorList>
    </citation>
    <scope>NUCLEOTIDE SEQUENCE [LARGE SCALE GENOMIC DNA]</scope>
    <source>
        <strain evidence="5">Zhou-2022a</strain>
        <tissue evidence="5">Leaf</tissue>
    </source>
</reference>
<dbReference type="Gene3D" id="1.10.10.250">
    <property type="entry name" value="Ribosomal protein L11, C-terminal domain"/>
    <property type="match status" value="1"/>
</dbReference>
<dbReference type="GO" id="GO:0006412">
    <property type="term" value="P:translation"/>
    <property type="evidence" value="ECO:0007669"/>
    <property type="project" value="InterPro"/>
</dbReference>
<comment type="caution">
    <text evidence="5">The sequence shown here is derived from an EMBL/GenBank/DDBJ whole genome shotgun (WGS) entry which is preliminary data.</text>
</comment>
<dbReference type="InterPro" id="IPR020783">
    <property type="entry name" value="Ribosomal_uL11_C"/>
</dbReference>
<evidence type="ECO:0000256" key="1">
    <source>
        <dbReference type="ARBA" id="ARBA00010537"/>
    </source>
</evidence>
<name>A0AAW2CTU3_9ROSI</name>
<dbReference type="EMBL" id="JAZDWU010000005">
    <property type="protein sequence ID" value="KAL0000848.1"/>
    <property type="molecule type" value="Genomic_DNA"/>
</dbReference>
<evidence type="ECO:0000256" key="2">
    <source>
        <dbReference type="ARBA" id="ARBA00022980"/>
    </source>
</evidence>
<evidence type="ECO:0000259" key="4">
    <source>
        <dbReference type="Pfam" id="PF00298"/>
    </source>
</evidence>
<evidence type="ECO:0000256" key="3">
    <source>
        <dbReference type="ARBA" id="ARBA00023274"/>
    </source>
</evidence>
<dbReference type="PANTHER" id="PTHR11661">
    <property type="entry name" value="60S RIBOSOMAL PROTEIN L12"/>
    <property type="match status" value="1"/>
</dbReference>
<dbReference type="PANTHER" id="PTHR11661:SF2">
    <property type="entry name" value="LARGE RIBOSOMAL SUBUNIT PROTEIN UL11"/>
    <property type="match status" value="1"/>
</dbReference>
<dbReference type="AlphaFoldDB" id="A0AAW2CTU3"/>
<dbReference type="InterPro" id="IPR036769">
    <property type="entry name" value="Ribosomal_uL11_C_sf"/>
</dbReference>
<evidence type="ECO:0000313" key="6">
    <source>
        <dbReference type="Proteomes" id="UP001459277"/>
    </source>
</evidence>
<evidence type="ECO:0000313" key="5">
    <source>
        <dbReference type="EMBL" id="KAL0000848.1"/>
    </source>
</evidence>
<accession>A0AAW2CTU3</accession>